<dbReference type="InterPro" id="IPR001611">
    <property type="entry name" value="Leu-rich_rpt"/>
</dbReference>
<dbReference type="EMBL" id="JBBBZM010000045">
    <property type="protein sequence ID" value="KAL0636684.1"/>
    <property type="molecule type" value="Genomic_DNA"/>
</dbReference>
<feature type="compositionally biased region" description="Polar residues" evidence="3">
    <location>
        <begin position="640"/>
        <end position="650"/>
    </location>
</feature>
<feature type="compositionally biased region" description="Polar residues" evidence="3">
    <location>
        <begin position="261"/>
        <end position="272"/>
    </location>
</feature>
<feature type="region of interest" description="Disordered" evidence="3">
    <location>
        <begin position="419"/>
        <end position="462"/>
    </location>
</feature>
<feature type="region of interest" description="Disordered" evidence="3">
    <location>
        <begin position="386"/>
        <end position="407"/>
    </location>
</feature>
<dbReference type="Pfam" id="PF23598">
    <property type="entry name" value="LRR_14"/>
    <property type="match status" value="1"/>
</dbReference>
<gene>
    <name evidence="5" type="primary">SOG2_1</name>
    <name evidence="5" type="ORF">Q9L58_004292</name>
</gene>
<feature type="domain" description="Disease resistance R13L4/SHOC-2-like LRR" evidence="4">
    <location>
        <begin position="85"/>
        <end position="167"/>
    </location>
</feature>
<evidence type="ECO:0000313" key="6">
    <source>
        <dbReference type="Proteomes" id="UP001447188"/>
    </source>
</evidence>
<evidence type="ECO:0000256" key="1">
    <source>
        <dbReference type="ARBA" id="ARBA00022614"/>
    </source>
</evidence>
<dbReference type="PANTHER" id="PTHR48051:SF46">
    <property type="entry name" value="LEUCINE RICH REPEAT-CONTAINING DOMAIN PROTEIN"/>
    <property type="match status" value="1"/>
</dbReference>
<feature type="region of interest" description="Disordered" evidence="3">
    <location>
        <begin position="316"/>
        <end position="374"/>
    </location>
</feature>
<feature type="region of interest" description="Disordered" evidence="3">
    <location>
        <begin position="218"/>
        <end position="302"/>
    </location>
</feature>
<feature type="compositionally biased region" description="Polar residues" evidence="3">
    <location>
        <begin position="343"/>
        <end position="352"/>
    </location>
</feature>
<comment type="caution">
    <text evidence="5">The sequence shown here is derived from an EMBL/GenBank/DDBJ whole genome shotgun (WGS) entry which is preliminary data.</text>
</comment>
<evidence type="ECO:0000256" key="3">
    <source>
        <dbReference type="SAM" id="MobiDB-lite"/>
    </source>
</evidence>
<dbReference type="InterPro" id="IPR050216">
    <property type="entry name" value="LRR_domain-containing"/>
</dbReference>
<dbReference type="InterPro" id="IPR032675">
    <property type="entry name" value="LRR_dom_sf"/>
</dbReference>
<evidence type="ECO:0000256" key="2">
    <source>
        <dbReference type="ARBA" id="ARBA00022737"/>
    </source>
</evidence>
<dbReference type="Pfam" id="PF10428">
    <property type="entry name" value="SOG2"/>
    <property type="match status" value="2"/>
</dbReference>
<feature type="region of interest" description="Disordered" evidence="3">
    <location>
        <begin position="612"/>
        <end position="660"/>
    </location>
</feature>
<feature type="compositionally biased region" description="Basic residues" evidence="3">
    <location>
        <begin position="396"/>
        <end position="406"/>
    </location>
</feature>
<name>A0ABR3GL81_9PEZI</name>
<dbReference type="Gene3D" id="3.80.10.10">
    <property type="entry name" value="Ribonuclease Inhibitor"/>
    <property type="match status" value="1"/>
</dbReference>
<feature type="compositionally biased region" description="Polar residues" evidence="3">
    <location>
        <begin position="365"/>
        <end position="374"/>
    </location>
</feature>
<dbReference type="PROSITE" id="PS51450">
    <property type="entry name" value="LRR"/>
    <property type="match status" value="2"/>
</dbReference>
<dbReference type="Proteomes" id="UP001447188">
    <property type="component" value="Unassembled WGS sequence"/>
</dbReference>
<organism evidence="5 6">
    <name type="scientific">Discina gigas</name>
    <dbReference type="NCBI Taxonomy" id="1032678"/>
    <lineage>
        <taxon>Eukaryota</taxon>
        <taxon>Fungi</taxon>
        <taxon>Dikarya</taxon>
        <taxon>Ascomycota</taxon>
        <taxon>Pezizomycotina</taxon>
        <taxon>Pezizomycetes</taxon>
        <taxon>Pezizales</taxon>
        <taxon>Discinaceae</taxon>
        <taxon>Discina</taxon>
    </lineage>
</organism>
<dbReference type="PANTHER" id="PTHR48051">
    <property type="match status" value="1"/>
</dbReference>
<dbReference type="InterPro" id="IPR055414">
    <property type="entry name" value="LRR_R13L4/SHOC2-like"/>
</dbReference>
<evidence type="ECO:0000259" key="4">
    <source>
        <dbReference type="Pfam" id="PF23598"/>
    </source>
</evidence>
<dbReference type="SMART" id="SM00364">
    <property type="entry name" value="LRR_BAC"/>
    <property type="match status" value="3"/>
</dbReference>
<sequence>MSAPPTDTAVIALVNQALIAARARSRVADSRRNENISSDGRPGVTLDASRRNIARIPLEVIALIKDEIERLALAHNRLTSFADEFSGLVHLRYLNLRANYLQEFPLVLTRLPSLEILDVSRNQLTSLPPSFGSLMSLKILSISKNQISVLPTYIGLMPDLKILKSYHNPIVFPPAIIMEREIDDVEPEAWLAGIKQFLSRHAEKMQAVESESSIPSLFEEDGMQSGSFSSSLTTTTASFTSPVTSDDSSSGSSEKSDPVIKSTSTITYSETSRLSEESHPGTMTPSPLRARSVSPSKWPLPHQLSTNVTATISLASASSSPGTTLPESNMEMSQLERSRSHSESAAQLQTIRGNRRMGMLPPSRKTPSAVTETPASGAVLRTVVEQQHPHPQQHQQHPKTAKHQRGYSHDSIITSVNSVKMHKPCDGPPPRHSPTENSRQPGPYFRRLSSLPEHKRSTLTSGRVAEAARGILYAMSTLQRPIEQYVQSAVDPNGPHHKVERALYNGNIHIGHLVGALEAYEEKVDGPTVEAVIDASCSCVAAFRQVLAMLQSSSKEMGACGAGPDVRYMRTLLLTVYGSYVEIQSSYEILRPLLPKVQGTASKEGGVIQSGVIQREMRGRQPLQSGNLGQRLKETPPASLASSPYSTPRGGTTGGGQATDYFSLSPTPGLGSLSSRVSQTSEGGFETDEPLYGTFQAAIGAALSTLPVIEKEIKVALGQSSQPSTALKLKQIASLCMAGTEAARRLGKVRWEAIQEGEVGERRRFWEDTNRFTNLVVNMAELIKSTYQEYNFRKYTLAAVGAVVRPTKDLYILMNGNSFRMYSAESSNSQQPPPPGVLSASQFGFQSMVAPQTWLPATPLSAALGPAAQATLPLGMYYPSPGLGGGGSGSVPGSRSATLMSMVHPTMNSVLSGMGGMGMGGMSLPGTPGEGPGSGLGLGLGIGRAIGTGGMAIKMG</sequence>
<feature type="compositionally biased region" description="Low complexity" evidence="3">
    <location>
        <begin position="225"/>
        <end position="253"/>
    </location>
</feature>
<protein>
    <submittedName>
        <fullName evidence="5">RAM signaling network component</fullName>
    </submittedName>
</protein>
<keyword evidence="2" id="KW-0677">Repeat</keyword>
<dbReference type="InterPro" id="IPR003591">
    <property type="entry name" value="Leu-rich_rpt_typical-subtyp"/>
</dbReference>
<keyword evidence="1" id="KW-0433">Leucine-rich repeat</keyword>
<accession>A0ABR3GL81</accession>
<keyword evidence="6" id="KW-1185">Reference proteome</keyword>
<reference evidence="5 6" key="1">
    <citation type="submission" date="2024-02" db="EMBL/GenBank/DDBJ databases">
        <title>Discinaceae phylogenomics.</title>
        <authorList>
            <person name="Dirks A.C."/>
            <person name="James T.Y."/>
        </authorList>
    </citation>
    <scope>NUCLEOTIDE SEQUENCE [LARGE SCALE GENOMIC DNA]</scope>
    <source>
        <strain evidence="5 6">ACD0624</strain>
    </source>
</reference>
<dbReference type="InterPro" id="IPR019487">
    <property type="entry name" value="RAM_signalling_pathway_SOG2"/>
</dbReference>
<dbReference type="SUPFAM" id="SSF52075">
    <property type="entry name" value="Outer arm dynein light chain 1"/>
    <property type="match status" value="1"/>
</dbReference>
<evidence type="ECO:0000313" key="5">
    <source>
        <dbReference type="EMBL" id="KAL0636684.1"/>
    </source>
</evidence>
<proteinExistence type="predicted"/>
<dbReference type="SMART" id="SM00369">
    <property type="entry name" value="LRR_TYP"/>
    <property type="match status" value="3"/>
</dbReference>